<dbReference type="PANTHER" id="PTHR24320">
    <property type="entry name" value="RETINOL DEHYDROGENASE"/>
    <property type="match status" value="1"/>
</dbReference>
<feature type="compositionally biased region" description="Low complexity" evidence="3">
    <location>
        <begin position="1048"/>
        <end position="1062"/>
    </location>
</feature>
<evidence type="ECO:0000313" key="5">
    <source>
        <dbReference type="Proteomes" id="UP001578633"/>
    </source>
</evidence>
<feature type="compositionally biased region" description="Basic and acidic residues" evidence="3">
    <location>
        <begin position="566"/>
        <end position="585"/>
    </location>
</feature>
<feature type="compositionally biased region" description="Polar residues" evidence="3">
    <location>
        <begin position="419"/>
        <end position="431"/>
    </location>
</feature>
<keyword evidence="5" id="KW-1185">Reference proteome</keyword>
<feature type="compositionally biased region" description="Polar residues" evidence="3">
    <location>
        <begin position="613"/>
        <end position="628"/>
    </location>
</feature>
<accession>A0ABR3U8Q9</accession>
<feature type="compositionally biased region" description="Basic and acidic residues" evidence="3">
    <location>
        <begin position="377"/>
        <end position="387"/>
    </location>
</feature>
<organism evidence="4 5">
    <name type="scientific">Alternaria dauci</name>
    <dbReference type="NCBI Taxonomy" id="48095"/>
    <lineage>
        <taxon>Eukaryota</taxon>
        <taxon>Fungi</taxon>
        <taxon>Dikarya</taxon>
        <taxon>Ascomycota</taxon>
        <taxon>Pezizomycotina</taxon>
        <taxon>Dothideomycetes</taxon>
        <taxon>Pleosporomycetidae</taxon>
        <taxon>Pleosporales</taxon>
        <taxon>Pleosporineae</taxon>
        <taxon>Pleosporaceae</taxon>
        <taxon>Alternaria</taxon>
        <taxon>Alternaria sect. Porri</taxon>
    </lineage>
</organism>
<feature type="region of interest" description="Disordered" evidence="3">
    <location>
        <begin position="357"/>
        <end position="457"/>
    </location>
</feature>
<dbReference type="SUPFAM" id="SSF51735">
    <property type="entry name" value="NAD(P)-binding Rossmann-fold domains"/>
    <property type="match status" value="1"/>
</dbReference>
<evidence type="ECO:0000256" key="1">
    <source>
        <dbReference type="ARBA" id="ARBA00006484"/>
    </source>
</evidence>
<gene>
    <name evidence="4" type="ORF">ACET3X_009388</name>
</gene>
<feature type="compositionally biased region" description="Polar residues" evidence="3">
    <location>
        <begin position="649"/>
        <end position="662"/>
    </location>
</feature>
<protein>
    <recommendedName>
        <fullName evidence="6">Short-chain dehydrogenase</fullName>
    </recommendedName>
</protein>
<comment type="similarity">
    <text evidence="1">Belongs to the short-chain dehydrogenases/reductases (SDR) family.</text>
</comment>
<feature type="compositionally biased region" description="Low complexity" evidence="3">
    <location>
        <begin position="1097"/>
        <end position="1107"/>
    </location>
</feature>
<reference evidence="4 5" key="1">
    <citation type="submission" date="2024-09" db="EMBL/GenBank/DDBJ databases">
        <title>T2T genomes of carrot and Alternaria dauci and their utility for understanding host-pathogen interaction during carrot leaf blight disease.</title>
        <authorList>
            <person name="Liu W."/>
            <person name="Xu S."/>
            <person name="Ou C."/>
            <person name="Liu X."/>
            <person name="Zhuang F."/>
            <person name="Deng X.W."/>
        </authorList>
    </citation>
    <scope>NUCLEOTIDE SEQUENCE [LARGE SCALE GENOMIC DNA]</scope>
    <source>
        <strain evidence="4 5">A2016</strain>
    </source>
</reference>
<evidence type="ECO:0008006" key="6">
    <source>
        <dbReference type="Google" id="ProtNLM"/>
    </source>
</evidence>
<feature type="compositionally biased region" description="Basic and acidic residues" evidence="3">
    <location>
        <begin position="684"/>
        <end position="695"/>
    </location>
</feature>
<dbReference type="GeneID" id="96089710"/>
<feature type="compositionally biased region" description="Basic and acidic residues" evidence="3">
    <location>
        <begin position="733"/>
        <end position="747"/>
    </location>
</feature>
<dbReference type="PANTHER" id="PTHR24320:SF272">
    <property type="entry name" value="NAD(P)-BINDING ROSSMANN-FOLD SUPERFAMILY PROTEIN"/>
    <property type="match status" value="1"/>
</dbReference>
<dbReference type="InterPro" id="IPR002347">
    <property type="entry name" value="SDR_fam"/>
</dbReference>
<dbReference type="Pfam" id="PF00106">
    <property type="entry name" value="adh_short"/>
    <property type="match status" value="1"/>
</dbReference>
<name>A0ABR3U8Q9_9PLEO</name>
<dbReference type="Gene3D" id="3.40.50.720">
    <property type="entry name" value="NAD(P)-binding Rossmann-like Domain"/>
    <property type="match status" value="1"/>
</dbReference>
<evidence type="ECO:0000256" key="2">
    <source>
        <dbReference type="ARBA" id="ARBA00023002"/>
    </source>
</evidence>
<comment type="caution">
    <text evidence="4">The sequence shown here is derived from an EMBL/GenBank/DDBJ whole genome shotgun (WGS) entry which is preliminary data.</text>
</comment>
<feature type="region of interest" description="Disordered" evidence="3">
    <location>
        <begin position="936"/>
        <end position="1121"/>
    </location>
</feature>
<feature type="compositionally biased region" description="Basic and acidic residues" evidence="3">
    <location>
        <begin position="169"/>
        <end position="181"/>
    </location>
</feature>
<sequence>MDSEYDSEEPVVTFDDPNLPSTTAYGAEFFSELVDYEVFPKKIGHEMPANECLAPWSLEELGYTKDAPSVHVDDQIDDQAHLPDYYAYSSPADSWEEGLQAIEDFDWSASKDNEQNAGTSNSDVHEEEEIAVASGRVADTLCRIDQDEDLDLVGDAEHLHGSPDSPTARPEDRTHESKDLPLAKVTAPVIEVTDTVASPPYTKQVGSDSRIVGNQYTEAQDAMDIDEVSITAATGCADIGLGTADNATAEQGTATMPDLPACQEEHVVGNIASEMGPSTNSNHNDGAKSLPVAPSLASSHHSNHPVHEPDLKTPSQIVNASDLPTKDATADLKLLSALRSFNNGDNGKATYSVLEASDQRQPRKHEPKAQDPPQDDSVLRDQLETADPRSPLAQLSGVPALPAYSEDTPMSDAPEVGFQHTTVGQAISSAPSEDDTFGSPESSEGLFRSEENVDGPLQAQVQDAADNTASDGLAGLLPLRHRDCNVHSFKSSPEITDDDLCPRASSQLTDPLPAKQPEEGASLPPLPVASEYDAAGNEGSEAVLAEASKTELARRSPKFLSPSKVEPLDAKAEDHVPIPDLERSETAVAIYENGFVEGDSSSDSRNISKDLGCTTQPGSRTPPTSYLGVSTPAPAPKTQPARPRKRSKPLQNTSNALETESNAPPMKRARRGAPTEPCPSAVKKQSDALEGHELELLPSLPRTRRGTAKSKKDITPMYEADGESERMLAGSDTEMRQPDHEGNDADMQEHYSDVETPVTPRVDTDVVDEVLSTPKSRPKVSNRELQGLSPTQYRTRPSRAERDTLPISRQLFKLDTPDKLESSAIALERSPAVPEVNDDLSAFIEGGGATGSTLNAIKPHIAKPKASTALVKKQEKSKGLVPATMEAFAARPTKKQKTEPIEEEEEGLFPAPKIDTTKPAPLLELAAPPRELFMNARRAARSKQNIDRDVDATPVVEDSPVVANGDLDDEDLSSGISEYQDVPNLSEEEDGNFQDAKEIMDAQYENNDADNDYSETPLQINQKSKLKNKSSTLGNQSLSRLDSRKDTPTSNVAASAAAPATNRYGFKPSPKGPRTPRTRAGRKAAADSAAPAPPVSQPKSVPVPKARVPAKRKAKTTRDRIEADIEEPKEASTAMLEVPPKGKVKRSTAMATATTEVPNQPSVRKTRHATAVEDQIKNMREEDKKETKGKANTGIKAKLRQKPNKRLGYLPLLDHTSYISTQLLLFSKFLHLPLSINLPFPAFDPAEYSSPEFTRYAAVHANPKGPGDARPTAEQIIKDEGLAGKLAGKPILITGCSSGIGIETARALKLTGAHIFATVRDLEKGKKALGDILEPGKVELCHLDLNSLTSVRKFAAEFLAASNNQLNILINNAGIMSCPEGTTEDGFELQVGTCHLAHLLLFQLVKPALLASSKPDFHSRVISVASMGHRYFPPNLDNFQLRNGEYHPDRAYAHAKMANIWFANYIERHYGAQGLHGLSLHPGVIFTALSKFVPKEQFAAYENDPVLAVTRKTPEQGAATTVWAATAHVLEGKGGLYLENCQVSKPVREGQGPMEPGYAEWAYDPEGEERLWAMSNELIGFKET</sequence>
<dbReference type="RefSeq" id="XP_069303465.1">
    <property type="nucleotide sequence ID" value="XM_069455577.1"/>
</dbReference>
<dbReference type="InterPro" id="IPR036291">
    <property type="entry name" value="NAD(P)-bd_dom_sf"/>
</dbReference>
<evidence type="ECO:0000313" key="4">
    <source>
        <dbReference type="EMBL" id="KAL1792881.1"/>
    </source>
</evidence>
<feature type="region of interest" description="Disordered" evidence="3">
    <location>
        <begin position="155"/>
        <end position="181"/>
    </location>
</feature>
<dbReference type="PRINTS" id="PR00081">
    <property type="entry name" value="GDHRDH"/>
</dbReference>
<proteinExistence type="inferred from homology"/>
<feature type="compositionally biased region" description="Polar residues" evidence="3">
    <location>
        <begin position="1014"/>
        <end position="1040"/>
    </location>
</feature>
<feature type="region of interest" description="Disordered" evidence="3">
    <location>
        <begin position="770"/>
        <end position="806"/>
    </location>
</feature>
<feature type="region of interest" description="Disordered" evidence="3">
    <location>
        <begin position="868"/>
        <end position="920"/>
    </location>
</feature>
<feature type="region of interest" description="Disordered" evidence="3">
    <location>
        <begin position="488"/>
        <end position="747"/>
    </location>
</feature>
<keyword evidence="2" id="KW-0560">Oxidoreductase</keyword>
<dbReference type="EMBL" id="JBHGVX010000009">
    <property type="protein sequence ID" value="KAL1792881.1"/>
    <property type="molecule type" value="Genomic_DNA"/>
</dbReference>
<evidence type="ECO:0000256" key="3">
    <source>
        <dbReference type="SAM" id="MobiDB-lite"/>
    </source>
</evidence>
<feature type="region of interest" description="Disordered" evidence="3">
    <location>
        <begin position="272"/>
        <end position="317"/>
    </location>
</feature>
<dbReference type="Proteomes" id="UP001578633">
    <property type="component" value="Chromosome 9"/>
</dbReference>